<keyword evidence="2" id="KW-1185">Reference proteome</keyword>
<evidence type="ECO:0000313" key="2">
    <source>
        <dbReference type="Proteomes" id="UP001596415"/>
    </source>
</evidence>
<dbReference type="Pfam" id="PF14066">
    <property type="entry name" value="DUF4256"/>
    <property type="match status" value="1"/>
</dbReference>
<dbReference type="Proteomes" id="UP001596415">
    <property type="component" value="Unassembled WGS sequence"/>
</dbReference>
<comment type="caution">
    <text evidence="1">The sequence shown here is derived from an EMBL/GenBank/DDBJ whole genome shotgun (WGS) entry which is preliminary data.</text>
</comment>
<dbReference type="RefSeq" id="WP_380217614.1">
    <property type="nucleotide sequence ID" value="NZ_JBHTBN010000004.1"/>
</dbReference>
<dbReference type="EMBL" id="JBHTBN010000004">
    <property type="protein sequence ID" value="MFC7357760.1"/>
    <property type="molecule type" value="Genomic_DNA"/>
</dbReference>
<organism evidence="1 2">
    <name type="scientific">Jejudonia soesokkakensis</name>
    <dbReference type="NCBI Taxonomy" id="1323432"/>
    <lineage>
        <taxon>Bacteria</taxon>
        <taxon>Pseudomonadati</taxon>
        <taxon>Bacteroidota</taxon>
        <taxon>Flavobacteriia</taxon>
        <taxon>Flavobacteriales</taxon>
        <taxon>Flavobacteriaceae</taxon>
        <taxon>Jejudonia</taxon>
    </lineage>
</organism>
<proteinExistence type="predicted"/>
<protein>
    <submittedName>
        <fullName evidence="1">DUF4256 domain-containing protein</fullName>
    </submittedName>
</protein>
<reference evidence="2" key="1">
    <citation type="journal article" date="2019" name="Int. J. Syst. Evol. Microbiol.">
        <title>The Global Catalogue of Microorganisms (GCM) 10K type strain sequencing project: providing services to taxonomists for standard genome sequencing and annotation.</title>
        <authorList>
            <consortium name="The Broad Institute Genomics Platform"/>
            <consortium name="The Broad Institute Genome Sequencing Center for Infectious Disease"/>
            <person name="Wu L."/>
            <person name="Ma J."/>
        </authorList>
    </citation>
    <scope>NUCLEOTIDE SEQUENCE [LARGE SCALE GENOMIC DNA]</scope>
    <source>
        <strain evidence="2">CGMCC 1.16306</strain>
    </source>
</reference>
<sequence length="184" mass="20734">MKPLTNSQTETLLLTLQERFEAHVKRHKELQWDAIEKKLKAAPEKLSSLHQMEATGGEPDVVGYDEQSDLYSFFDCAAESPIGRRSTCYDLEGLESRKAHKPAHNAIDMASSMGVKLLTETQYKSLQELGDFDTKTSSWLETPSEIRKKGGAIFGDFRFGRTFIYHNGAQSYYAGRGFRACLTV</sequence>
<accession>A0ABW2MVK9</accession>
<evidence type="ECO:0000313" key="1">
    <source>
        <dbReference type="EMBL" id="MFC7357760.1"/>
    </source>
</evidence>
<name>A0ABW2MVK9_9FLAO</name>
<dbReference type="InterPro" id="IPR025352">
    <property type="entry name" value="DUF4256"/>
</dbReference>
<gene>
    <name evidence="1" type="ORF">ACFQO1_08680</name>
</gene>